<dbReference type="SUPFAM" id="SSF46785">
    <property type="entry name" value="Winged helix' DNA-binding domain"/>
    <property type="match status" value="1"/>
</dbReference>
<reference evidence="6 7" key="1">
    <citation type="submission" date="2016-01" db="EMBL/GenBank/DDBJ databases">
        <authorList>
            <person name="Regsiter A."/>
            <person name="william w."/>
        </authorList>
    </citation>
    <scope>NUCLEOTIDE SEQUENCE [LARGE SCALE GENOMIC DNA]</scope>
    <source>
        <strain evidence="6 7">CFBP 6927</strain>
    </source>
</reference>
<dbReference type="PRINTS" id="PR00039">
    <property type="entry name" value="HTHLYSR"/>
</dbReference>
<protein>
    <submittedName>
        <fullName evidence="6">Chromosome initiation inhibitor</fullName>
    </submittedName>
</protein>
<proteinExistence type="inferred from homology"/>
<organism evidence="6 7">
    <name type="scientific">Agrobacterium genomosp. 13 str. CFBP 6927</name>
    <dbReference type="NCBI Taxonomy" id="1183428"/>
    <lineage>
        <taxon>Bacteria</taxon>
        <taxon>Pseudomonadati</taxon>
        <taxon>Pseudomonadota</taxon>
        <taxon>Alphaproteobacteria</taxon>
        <taxon>Hyphomicrobiales</taxon>
        <taxon>Rhizobiaceae</taxon>
        <taxon>Rhizobium/Agrobacterium group</taxon>
        <taxon>Agrobacterium</taxon>
        <taxon>Agrobacterium tumefaciens complex</taxon>
    </lineage>
</organism>
<gene>
    <name evidence="6" type="primary">iciA</name>
    <name evidence="6" type="ORF">AGR13a_Cc110027</name>
</gene>
<dbReference type="EMBL" id="FBWH01000003">
    <property type="protein sequence ID" value="CUX08423.1"/>
    <property type="molecule type" value="Genomic_DNA"/>
</dbReference>
<dbReference type="InterPro" id="IPR036388">
    <property type="entry name" value="WH-like_DNA-bd_sf"/>
</dbReference>
<dbReference type="Gene3D" id="1.10.10.10">
    <property type="entry name" value="Winged helix-like DNA-binding domain superfamily/Winged helix DNA-binding domain"/>
    <property type="match status" value="1"/>
</dbReference>
<dbReference type="Gene3D" id="3.40.190.290">
    <property type="match status" value="1"/>
</dbReference>
<comment type="caution">
    <text evidence="6">The sequence shown here is derived from an EMBL/GenBank/DDBJ whole genome shotgun (WGS) entry which is preliminary data.</text>
</comment>
<evidence type="ECO:0000256" key="3">
    <source>
        <dbReference type="ARBA" id="ARBA00023125"/>
    </source>
</evidence>
<dbReference type="NCBIfam" id="NF009888">
    <property type="entry name" value="PRK13348.1"/>
    <property type="match status" value="1"/>
</dbReference>
<dbReference type="InterPro" id="IPR005119">
    <property type="entry name" value="LysR_subst-bd"/>
</dbReference>
<dbReference type="Proteomes" id="UP000191812">
    <property type="component" value="Unassembled WGS sequence"/>
</dbReference>
<accession>A0ABP2BDZ4</accession>
<dbReference type="Pfam" id="PF00126">
    <property type="entry name" value="HTH_1"/>
    <property type="match status" value="1"/>
</dbReference>
<dbReference type="InterPro" id="IPR036390">
    <property type="entry name" value="WH_DNA-bd_sf"/>
</dbReference>
<dbReference type="NCBIfam" id="NF002964">
    <property type="entry name" value="PRK03635.1"/>
    <property type="match status" value="1"/>
</dbReference>
<evidence type="ECO:0000313" key="7">
    <source>
        <dbReference type="Proteomes" id="UP000191812"/>
    </source>
</evidence>
<dbReference type="PANTHER" id="PTHR30579">
    <property type="entry name" value="TRANSCRIPTIONAL REGULATOR"/>
    <property type="match status" value="1"/>
</dbReference>
<dbReference type="SUPFAM" id="SSF53850">
    <property type="entry name" value="Periplasmic binding protein-like II"/>
    <property type="match status" value="1"/>
</dbReference>
<evidence type="ECO:0000256" key="2">
    <source>
        <dbReference type="ARBA" id="ARBA00023015"/>
    </source>
</evidence>
<dbReference type="Pfam" id="PF03466">
    <property type="entry name" value="LysR_substrate"/>
    <property type="match status" value="1"/>
</dbReference>
<feature type="domain" description="HTH lysR-type" evidence="5">
    <location>
        <begin position="29"/>
        <end position="85"/>
    </location>
</feature>
<dbReference type="PROSITE" id="PS50931">
    <property type="entry name" value="HTH_LYSR"/>
    <property type="match status" value="1"/>
</dbReference>
<keyword evidence="2" id="KW-0805">Transcription regulation</keyword>
<evidence type="ECO:0000256" key="1">
    <source>
        <dbReference type="ARBA" id="ARBA00009437"/>
    </source>
</evidence>
<dbReference type="PANTHER" id="PTHR30579:SF2">
    <property type="entry name" value="HTH-TYPE TRANSCRIPTIONAL REGULATOR ARGP"/>
    <property type="match status" value="1"/>
</dbReference>
<dbReference type="InterPro" id="IPR000847">
    <property type="entry name" value="LysR_HTH_N"/>
</dbReference>
<dbReference type="InterPro" id="IPR050176">
    <property type="entry name" value="LTTR"/>
</dbReference>
<evidence type="ECO:0000259" key="5">
    <source>
        <dbReference type="PROSITE" id="PS50931"/>
    </source>
</evidence>
<sequence length="326" mass="35583">MRVEESATKDRGPCACHARISLSMENIVLDYPSMRAVALVAQTGSFEKAAQVLCVTPSAVSQRIKQLEERLGVVLIVRGNPCVATEKGEWLCRHMDHVGMLESELFRQLPSLLEAGEVPERVTLNIATNADSLGTWFLDAVSKFTGRFDYLVNVAVDDQDHTVEWLRGGRVLAAVTAHAKPVQGCRVLALGVLRYHATASPDFMARHFADGVTPASLARAPGLTFNQKDRLQASWVKKVLGEDIAYPTHWLPSTDGFVKASLSGMGWGLNPVQLVGEHLKSGRLVEVVPATPLDIPLYWQVNRLAAERLGGLTADVVETARRALLS</sequence>
<keyword evidence="7" id="KW-1185">Reference proteome</keyword>
<evidence type="ECO:0000313" key="6">
    <source>
        <dbReference type="EMBL" id="CUX08423.1"/>
    </source>
</evidence>
<dbReference type="NCBIfam" id="TIGR03298">
    <property type="entry name" value="argP"/>
    <property type="match status" value="1"/>
</dbReference>
<keyword evidence="3" id="KW-0238">DNA-binding</keyword>
<name>A0ABP2BDZ4_9HYPH</name>
<keyword evidence="4" id="KW-0804">Transcription</keyword>
<comment type="similarity">
    <text evidence="1">Belongs to the LysR transcriptional regulatory family.</text>
</comment>
<dbReference type="InterPro" id="IPR017685">
    <property type="entry name" value="ArgP"/>
</dbReference>
<evidence type="ECO:0000256" key="4">
    <source>
        <dbReference type="ARBA" id="ARBA00023163"/>
    </source>
</evidence>